<evidence type="ECO:0000256" key="4">
    <source>
        <dbReference type="ARBA" id="ARBA00022525"/>
    </source>
</evidence>
<dbReference type="GO" id="GO:0005576">
    <property type="term" value="C:extracellular region"/>
    <property type="evidence" value="ECO:0007669"/>
    <property type="project" value="UniProtKB-SubCell"/>
</dbReference>
<dbReference type="Pfam" id="PF18634">
    <property type="entry name" value="RXLR_WY"/>
    <property type="match status" value="2"/>
</dbReference>
<keyword evidence="4" id="KW-0964">Secreted</keyword>
<evidence type="ECO:0000256" key="6">
    <source>
        <dbReference type="ARBA" id="ARBA00023026"/>
    </source>
</evidence>
<dbReference type="GO" id="GO:0043657">
    <property type="term" value="C:host cell"/>
    <property type="evidence" value="ECO:0007669"/>
    <property type="project" value="UniProtKB-SubCell"/>
</dbReference>
<comment type="subcellular location">
    <subcellularLocation>
        <location evidence="1">Host cell</location>
    </subcellularLocation>
    <subcellularLocation>
        <location evidence="2">Secreted</location>
    </subcellularLocation>
</comment>
<protein>
    <submittedName>
        <fullName evidence="10">RxLR effector protein</fullName>
    </submittedName>
</protein>
<proteinExistence type="inferred from homology"/>
<comment type="similarity">
    <text evidence="3">Belongs to the RxLR effector family.</text>
</comment>
<evidence type="ECO:0000259" key="8">
    <source>
        <dbReference type="Pfam" id="PF18634"/>
    </source>
</evidence>
<name>A0A225VLX7_9STRA</name>
<gene>
    <name evidence="10" type="ORF">PHMEG_00021783</name>
</gene>
<feature type="domain" description="RxLR effector PexRD54 WY" evidence="9">
    <location>
        <begin position="82"/>
        <end position="117"/>
    </location>
</feature>
<feature type="domain" description="RXLR phytopathogen effector protein WY-domain" evidence="8">
    <location>
        <begin position="119"/>
        <end position="167"/>
    </location>
</feature>
<evidence type="ECO:0000313" key="11">
    <source>
        <dbReference type="Proteomes" id="UP000198211"/>
    </source>
</evidence>
<reference evidence="11" key="1">
    <citation type="submission" date="2017-03" db="EMBL/GenBank/DDBJ databases">
        <title>Phytopthora megakarya and P. palmivora, two closely related causual agents of cacao black pod achieved similar genome size and gene model numbers by different mechanisms.</title>
        <authorList>
            <person name="Ali S."/>
            <person name="Shao J."/>
            <person name="Larry D.J."/>
            <person name="Kronmiller B."/>
            <person name="Shen D."/>
            <person name="Strem M.D."/>
            <person name="Melnick R.L."/>
            <person name="Guiltinan M.J."/>
            <person name="Tyler B.M."/>
            <person name="Meinhardt L.W."/>
            <person name="Bailey B.A."/>
        </authorList>
    </citation>
    <scope>NUCLEOTIDE SEQUENCE [LARGE SCALE GENOMIC DNA]</scope>
    <source>
        <strain evidence="11">zdho120</strain>
    </source>
</reference>
<evidence type="ECO:0000313" key="10">
    <source>
        <dbReference type="EMBL" id="OWZ06019.1"/>
    </source>
</evidence>
<dbReference type="AlphaFoldDB" id="A0A225VLX7"/>
<organism evidence="10 11">
    <name type="scientific">Phytophthora megakarya</name>
    <dbReference type="NCBI Taxonomy" id="4795"/>
    <lineage>
        <taxon>Eukaryota</taxon>
        <taxon>Sar</taxon>
        <taxon>Stramenopiles</taxon>
        <taxon>Oomycota</taxon>
        <taxon>Peronosporomycetes</taxon>
        <taxon>Peronosporales</taxon>
        <taxon>Peronosporaceae</taxon>
        <taxon>Phytophthora</taxon>
    </lineage>
</organism>
<evidence type="ECO:0000256" key="7">
    <source>
        <dbReference type="SAM" id="SignalP"/>
    </source>
</evidence>
<evidence type="ECO:0000256" key="3">
    <source>
        <dbReference type="ARBA" id="ARBA00010400"/>
    </source>
</evidence>
<feature type="chain" id="PRO_5012533527" evidence="7">
    <location>
        <begin position="20"/>
        <end position="357"/>
    </location>
</feature>
<dbReference type="OrthoDB" id="126955at2759"/>
<dbReference type="Proteomes" id="UP000198211">
    <property type="component" value="Unassembled WGS sequence"/>
</dbReference>
<feature type="signal peptide" evidence="7">
    <location>
        <begin position="1"/>
        <end position="19"/>
    </location>
</feature>
<evidence type="ECO:0000256" key="1">
    <source>
        <dbReference type="ARBA" id="ARBA00004340"/>
    </source>
</evidence>
<keyword evidence="5 7" id="KW-0732">Signal</keyword>
<evidence type="ECO:0000256" key="2">
    <source>
        <dbReference type="ARBA" id="ARBA00004613"/>
    </source>
</evidence>
<feature type="domain" description="RXLR phytopathogen effector protein WY-domain" evidence="8">
    <location>
        <begin position="223"/>
        <end position="274"/>
    </location>
</feature>
<dbReference type="InterPro" id="IPR054463">
    <property type="entry name" value="PexRD54_WY"/>
</dbReference>
<comment type="caution">
    <text evidence="10">The sequence shown here is derived from an EMBL/GenBank/DDBJ whole genome shotgun (WGS) entry which is preliminary data.</text>
</comment>
<feature type="domain" description="RxLR effector PexRD54 WY" evidence="9">
    <location>
        <begin position="182"/>
        <end position="219"/>
    </location>
</feature>
<dbReference type="InterPro" id="IPR040786">
    <property type="entry name" value="RXLR_WY"/>
</dbReference>
<sequence length="357" mass="40503">MRFMVTATLSVISLLVGIATPIDTGRNISPGLLVESPLDIPSATLTNRHLRHSDAIKDKNEERVGFPDLSKFIENLAYKMMLKLNMNPDEVFTKLHLAEAGVKLDNNPTFIRWLQYVHQYRKKKLSWFNDVEIVELLRKSQSDNDLVTLFHNLRQVPGMKNLADELQGFLLSKSPSSNQLMHQVWLNSDEAPEEVFKILKLQGAKLDVDNKFFLDWLRYTELYRAEKGTNTFTELQTMHYVLTAKPSTMYEPFGTVFQTLKNFPELKNLAESMQTSLFKKSIQLQVDPKHFGDLLENPATWKSIVARPTNDATFETLKAYTLKYAQDLGGNDALGKVKALFASNDPEAALAAAMKAS</sequence>
<dbReference type="EMBL" id="NBNE01004150">
    <property type="protein sequence ID" value="OWZ06019.1"/>
    <property type="molecule type" value="Genomic_DNA"/>
</dbReference>
<keyword evidence="6" id="KW-0843">Virulence</keyword>
<evidence type="ECO:0000256" key="5">
    <source>
        <dbReference type="ARBA" id="ARBA00022729"/>
    </source>
</evidence>
<evidence type="ECO:0000259" key="9">
    <source>
        <dbReference type="Pfam" id="PF22748"/>
    </source>
</evidence>
<dbReference type="Pfam" id="PF22748">
    <property type="entry name" value="PexRD54_WY"/>
    <property type="match status" value="2"/>
</dbReference>
<keyword evidence="11" id="KW-1185">Reference proteome</keyword>
<accession>A0A225VLX7</accession>